<evidence type="ECO:0000256" key="8">
    <source>
        <dbReference type="ARBA" id="ARBA00031615"/>
    </source>
</evidence>
<evidence type="ECO:0000256" key="2">
    <source>
        <dbReference type="ARBA" id="ARBA00015953"/>
    </source>
</evidence>
<dbReference type="SUPFAM" id="SSF50447">
    <property type="entry name" value="Translation proteins"/>
    <property type="match status" value="1"/>
</dbReference>
<keyword evidence="11" id="KW-1185">Reference proteome</keyword>
<dbReference type="InterPro" id="IPR000795">
    <property type="entry name" value="T_Tr_GTP-bd_dom"/>
</dbReference>
<dbReference type="CDD" id="cd04171">
    <property type="entry name" value="SelB"/>
    <property type="match status" value="1"/>
</dbReference>
<dbReference type="CDD" id="cd15491">
    <property type="entry name" value="selB_III"/>
    <property type="match status" value="1"/>
</dbReference>
<dbReference type="InterPro" id="IPR036388">
    <property type="entry name" value="WH-like_DNA-bd_sf"/>
</dbReference>
<evidence type="ECO:0000313" key="11">
    <source>
        <dbReference type="Proteomes" id="UP000515847"/>
    </source>
</evidence>
<protein>
    <recommendedName>
        <fullName evidence="2">Selenocysteine-specific elongation factor</fullName>
    </recommendedName>
    <alternativeName>
        <fullName evidence="8">SelB translation factor</fullName>
    </alternativeName>
</protein>
<evidence type="ECO:0000256" key="4">
    <source>
        <dbReference type="ARBA" id="ARBA00022741"/>
    </source>
</evidence>
<dbReference type="Proteomes" id="UP000515847">
    <property type="component" value="Chromosome"/>
</dbReference>
<proteinExistence type="predicted"/>
<gene>
    <name evidence="10" type="primary">selB</name>
    <name evidence="10" type="ORF">BR63_13380</name>
</gene>
<dbReference type="InterPro" id="IPR027417">
    <property type="entry name" value="P-loop_NTPase"/>
</dbReference>
<dbReference type="InterPro" id="IPR036390">
    <property type="entry name" value="WH_DNA-bd_sf"/>
</dbReference>
<dbReference type="InterPro" id="IPR031157">
    <property type="entry name" value="G_TR_CS"/>
</dbReference>
<dbReference type="InterPro" id="IPR005225">
    <property type="entry name" value="Small_GTP-bd"/>
</dbReference>
<dbReference type="KEGG" id="tfr:BR63_13380"/>
<evidence type="ECO:0000256" key="6">
    <source>
        <dbReference type="ARBA" id="ARBA00023134"/>
    </source>
</evidence>
<dbReference type="Gene3D" id="1.10.10.10">
    <property type="entry name" value="Winged helix-like DNA-binding domain superfamily/Winged helix DNA-binding domain"/>
    <property type="match status" value="1"/>
</dbReference>
<keyword evidence="3" id="KW-0963">Cytoplasm</keyword>
<dbReference type="Gene3D" id="1.10.10.2770">
    <property type="match status" value="1"/>
</dbReference>
<organism evidence="10 11">
    <name type="scientific">Thermanaerosceptrum fracticalcis</name>
    <dbReference type="NCBI Taxonomy" id="1712410"/>
    <lineage>
        <taxon>Bacteria</taxon>
        <taxon>Bacillati</taxon>
        <taxon>Bacillota</taxon>
        <taxon>Clostridia</taxon>
        <taxon>Eubacteriales</taxon>
        <taxon>Peptococcaceae</taxon>
        <taxon>Thermanaerosceptrum</taxon>
    </lineage>
</organism>
<dbReference type="GO" id="GO:0003746">
    <property type="term" value="F:translation elongation factor activity"/>
    <property type="evidence" value="ECO:0007669"/>
    <property type="project" value="UniProtKB-KW"/>
</dbReference>
<dbReference type="PROSITE" id="PS00301">
    <property type="entry name" value="G_TR_1"/>
    <property type="match status" value="1"/>
</dbReference>
<dbReference type="Gene3D" id="3.40.50.300">
    <property type="entry name" value="P-loop containing nucleotide triphosphate hydrolases"/>
    <property type="match status" value="1"/>
</dbReference>
<dbReference type="GO" id="GO:0005829">
    <property type="term" value="C:cytosol"/>
    <property type="evidence" value="ECO:0007669"/>
    <property type="project" value="TreeGrafter"/>
</dbReference>
<evidence type="ECO:0000256" key="5">
    <source>
        <dbReference type="ARBA" id="ARBA00022917"/>
    </source>
</evidence>
<dbReference type="SUPFAM" id="SSF46785">
    <property type="entry name" value="Winged helix' DNA-binding domain"/>
    <property type="match status" value="2"/>
</dbReference>
<dbReference type="AlphaFoldDB" id="A0A7G6E549"/>
<dbReference type="InterPro" id="IPR009001">
    <property type="entry name" value="Transl_elong_EF1A/Init_IF2_C"/>
</dbReference>
<comment type="subcellular location">
    <subcellularLocation>
        <location evidence="1">Cytoplasm</location>
    </subcellularLocation>
</comment>
<dbReference type="Pfam" id="PF03144">
    <property type="entry name" value="GTP_EFTU_D2"/>
    <property type="match status" value="1"/>
</dbReference>
<evidence type="ECO:0000256" key="3">
    <source>
        <dbReference type="ARBA" id="ARBA00022490"/>
    </source>
</evidence>
<dbReference type="SUPFAM" id="SSF52540">
    <property type="entry name" value="P-loop containing nucleoside triphosphate hydrolases"/>
    <property type="match status" value="1"/>
</dbReference>
<dbReference type="SUPFAM" id="SSF50465">
    <property type="entry name" value="EF-Tu/eEF-1alpha/eIF2-gamma C-terminal domain"/>
    <property type="match status" value="1"/>
</dbReference>
<dbReference type="GO" id="GO:0005525">
    <property type="term" value="F:GTP binding"/>
    <property type="evidence" value="ECO:0007669"/>
    <property type="project" value="UniProtKB-KW"/>
</dbReference>
<evidence type="ECO:0000313" key="10">
    <source>
        <dbReference type="EMBL" id="QNB47203.1"/>
    </source>
</evidence>
<dbReference type="PROSITE" id="PS51722">
    <property type="entry name" value="G_TR_2"/>
    <property type="match status" value="1"/>
</dbReference>
<dbReference type="InterPro" id="IPR004535">
    <property type="entry name" value="Transl_elong_SelB"/>
</dbReference>
<dbReference type="NCBIfam" id="TIGR00475">
    <property type="entry name" value="selB"/>
    <property type="match status" value="1"/>
</dbReference>
<dbReference type="Pfam" id="PF09106">
    <property type="entry name" value="WHD_2nd_SelB"/>
    <property type="match status" value="1"/>
</dbReference>
<sequence length="638" mass="71625">MANVIIGTAGHIDHGKTTLVRALTGIDTDRLKEEKLRGITIELGFAHLTLPDGQRVSIVDVPGHERFIKNMLAGAAGIDMAMLVIAGDEGVMPQTREHLDIISLLEVKRLIVVITKIDLAEPELLDLVEEEIWELLKETPFHRSPVVRVSAHTGQGLEELIRLLAEISASCPLREKSGIARLPVDRVFTVQGFGTVVTGTLFNGEITAGDNLEIASKGLKVRVRNLQVHNTYVEKAGAGQRVAVNLAGVEAKDLERGDVLSEPGWFKPTNRIDVSCHLLKSTPWSLKNMTRIRFYQGTKEALGRVILLGREELQPGEKGFLQIVLEEPVVVMRGDNYVLRSYSPLYTIGGGRILEPHAHKHKRSEKNLLEELTLKASGDPAALAQSFLQKRKTPTSLEEVAIYLATRNETAQLIMQGLVEKGALVTLSDKDSVYISSQVLALLEERAAGEIKKYLRENPLEQGMNKEILRAKLSADLSQKDFNILVNYWIQYKRLVLHEGQYLAPPGYTPRLEGLLASKIREVEKFYRDCLWQVPGWEQVKTELHLEEKLASQVLPYMLRTGILTPLTEDLYLLTDLVNEGKQKLRTWFNEHEALTVAQARDLLGTTRKIAVPFLEYLDKNKFTIRLGEVRKRLEKRP</sequence>
<dbReference type="InterPro" id="IPR057335">
    <property type="entry name" value="Beta-barrel_SelB"/>
</dbReference>
<dbReference type="PRINTS" id="PR00315">
    <property type="entry name" value="ELONGATNFCT"/>
</dbReference>
<accession>A0A7G6E549</accession>
<dbReference type="PANTHER" id="PTHR43721:SF22">
    <property type="entry name" value="ELONGATION FACTOR TU, MITOCHONDRIAL"/>
    <property type="match status" value="1"/>
</dbReference>
<dbReference type="InterPro" id="IPR015190">
    <property type="entry name" value="Elong_fac_SelB-wing-hlx_typ-2"/>
</dbReference>
<dbReference type="Pfam" id="PF00009">
    <property type="entry name" value="GTP_EFTU"/>
    <property type="match status" value="1"/>
</dbReference>
<evidence type="ECO:0000259" key="9">
    <source>
        <dbReference type="PROSITE" id="PS51722"/>
    </source>
</evidence>
<dbReference type="GO" id="GO:0001514">
    <property type="term" value="P:selenocysteine incorporation"/>
    <property type="evidence" value="ECO:0007669"/>
    <property type="project" value="InterPro"/>
</dbReference>
<dbReference type="Gene3D" id="2.40.30.10">
    <property type="entry name" value="Translation factors"/>
    <property type="match status" value="1"/>
</dbReference>
<dbReference type="InterPro" id="IPR050055">
    <property type="entry name" value="EF-Tu_GTPase"/>
</dbReference>
<dbReference type="PANTHER" id="PTHR43721">
    <property type="entry name" value="ELONGATION FACTOR TU-RELATED"/>
    <property type="match status" value="1"/>
</dbReference>
<name>A0A7G6E549_THEFR</name>
<keyword evidence="10" id="KW-0251">Elongation factor</keyword>
<dbReference type="GO" id="GO:0003723">
    <property type="term" value="F:RNA binding"/>
    <property type="evidence" value="ECO:0007669"/>
    <property type="project" value="InterPro"/>
</dbReference>
<dbReference type="EMBL" id="CP045798">
    <property type="protein sequence ID" value="QNB47203.1"/>
    <property type="molecule type" value="Genomic_DNA"/>
</dbReference>
<dbReference type="InterPro" id="IPR015191">
    <property type="entry name" value="SelB_WHD4"/>
</dbReference>
<keyword evidence="5" id="KW-0648">Protein biosynthesis</keyword>
<dbReference type="Pfam" id="PF09107">
    <property type="entry name" value="WHD_3rd_SelB"/>
    <property type="match status" value="1"/>
</dbReference>
<dbReference type="RefSeq" id="WP_034424078.1">
    <property type="nucleotide sequence ID" value="NZ_CP045798.1"/>
</dbReference>
<keyword evidence="6" id="KW-0342">GTP-binding</keyword>
<evidence type="ECO:0000256" key="7">
    <source>
        <dbReference type="ARBA" id="ARBA00025526"/>
    </source>
</evidence>
<reference evidence="10 11" key="1">
    <citation type="journal article" date="2019" name="Front. Microbiol.">
        <title>Thermoanaerosceptrum fracticalcis gen. nov. sp. nov., a Novel Fumarate-Fermenting Microorganism From a Deep Fractured Carbonate Aquifer of the US Great Basin.</title>
        <authorList>
            <person name="Hamilton-Brehm S.D."/>
            <person name="Stewart L.E."/>
            <person name="Zavarin M."/>
            <person name="Caldwell M."/>
            <person name="Lawson P.A."/>
            <person name="Onstott T.C."/>
            <person name="Grzymski J."/>
            <person name="Neveux I."/>
            <person name="Lollar B.S."/>
            <person name="Russell C.E."/>
            <person name="Moser D.P."/>
        </authorList>
    </citation>
    <scope>NUCLEOTIDE SEQUENCE [LARGE SCALE GENOMIC DNA]</scope>
    <source>
        <strain evidence="10 11">DRI-13</strain>
    </source>
</reference>
<dbReference type="Pfam" id="PF25461">
    <property type="entry name" value="Beta-barrel_SelB"/>
    <property type="match status" value="1"/>
</dbReference>
<comment type="function">
    <text evidence="7">Translation factor necessary for the incorporation of selenocysteine into proteins. It probably replaces EF-Tu for the insertion of selenocysteine directed by the UGA codon. SelB binds GTP and GDP.</text>
</comment>
<dbReference type="GO" id="GO:0003924">
    <property type="term" value="F:GTPase activity"/>
    <property type="evidence" value="ECO:0007669"/>
    <property type="project" value="InterPro"/>
</dbReference>
<dbReference type="NCBIfam" id="TIGR00231">
    <property type="entry name" value="small_GTP"/>
    <property type="match status" value="1"/>
</dbReference>
<feature type="domain" description="Tr-type G" evidence="9">
    <location>
        <begin position="1"/>
        <end position="174"/>
    </location>
</feature>
<dbReference type="OrthoDB" id="9804504at2"/>
<dbReference type="InterPro" id="IPR004161">
    <property type="entry name" value="EFTu-like_2"/>
</dbReference>
<dbReference type="CDD" id="cd03696">
    <property type="entry name" value="SelB_II"/>
    <property type="match status" value="1"/>
</dbReference>
<evidence type="ECO:0000256" key="1">
    <source>
        <dbReference type="ARBA" id="ARBA00004496"/>
    </source>
</evidence>
<dbReference type="FunFam" id="3.40.50.300:FF:001064">
    <property type="entry name" value="Selenocysteine-specific translation elongation factor"/>
    <property type="match status" value="1"/>
</dbReference>
<dbReference type="InterPro" id="IPR009000">
    <property type="entry name" value="Transl_B-barrel_sf"/>
</dbReference>
<keyword evidence="4" id="KW-0547">Nucleotide-binding</keyword>